<gene>
    <name evidence="5" type="primary">LOC108563548</name>
</gene>
<dbReference type="PANTHER" id="PTHR13395:SF6">
    <property type="entry name" value="SISTER CHROMATID COHESION PROTEIN DCC1"/>
    <property type="match status" value="1"/>
</dbReference>
<evidence type="ECO:0000256" key="2">
    <source>
        <dbReference type="ARBA" id="ARBA00017682"/>
    </source>
</evidence>
<protein>
    <recommendedName>
        <fullName evidence="2">Sister chromatid cohesion protein DCC1</fullName>
    </recommendedName>
</protein>
<dbReference type="InterPro" id="IPR019128">
    <property type="entry name" value="Dcc1"/>
</dbReference>
<evidence type="ECO:0000256" key="3">
    <source>
        <dbReference type="ARBA" id="ARBA00022705"/>
    </source>
</evidence>
<dbReference type="RefSeq" id="XP_017777742.1">
    <property type="nucleotide sequence ID" value="XM_017922253.1"/>
</dbReference>
<proteinExistence type="inferred from homology"/>
<evidence type="ECO:0000256" key="1">
    <source>
        <dbReference type="ARBA" id="ARBA00007017"/>
    </source>
</evidence>
<evidence type="ECO:0000313" key="5">
    <source>
        <dbReference type="RefSeq" id="XP_017777742.1"/>
    </source>
</evidence>
<dbReference type="PANTHER" id="PTHR13395">
    <property type="entry name" value="SISTER CHROMATID COHESION PROTEIN DCC1-RELATED"/>
    <property type="match status" value="1"/>
</dbReference>
<organism evidence="4 5">
    <name type="scientific">Nicrophorus vespilloides</name>
    <name type="common">Boreal carrion beetle</name>
    <dbReference type="NCBI Taxonomy" id="110193"/>
    <lineage>
        <taxon>Eukaryota</taxon>
        <taxon>Metazoa</taxon>
        <taxon>Ecdysozoa</taxon>
        <taxon>Arthropoda</taxon>
        <taxon>Hexapoda</taxon>
        <taxon>Insecta</taxon>
        <taxon>Pterygota</taxon>
        <taxon>Neoptera</taxon>
        <taxon>Endopterygota</taxon>
        <taxon>Coleoptera</taxon>
        <taxon>Polyphaga</taxon>
        <taxon>Staphyliniformia</taxon>
        <taxon>Silphidae</taxon>
        <taxon>Nicrophorinae</taxon>
        <taxon>Nicrophorus</taxon>
    </lineage>
</organism>
<sequence>MENKVDQANKVLLSAKLTESDVYPVSEIFTFHPEFAEVSDFKLLELNQHLEEELEKGDTLYINGSSSDNTVLCTNTNTFNVFTAETSNSLLISNGLKLHNNIKDEKEKCVHDVTVVGISYEYFVVAQIKPDFNKVKQLLSTTVYRGKEHEYEVDESKLLTFEDLWMKTQASKEELKSTIKDLNVVTINNKLRILEFEYHFRVLSFMLKLIDEFSWNLEQICYEETVNSLVDLVPSDIINSMFSMYTEETKMIDGVQLYRYKEREVCRFFAQVLLYSAGKFNFKDFMQAWEESVPEGMKVEENMLHGIALINRKSMPNVIWMFSEFDLPDTINDRFKVLFEAKERWSYEEIAPYIARLTTDKLDVNALLAKHARNFKVNDVKYYSSKHLK</sequence>
<dbReference type="Pfam" id="PF09724">
    <property type="entry name" value="Dcc1"/>
    <property type="match status" value="1"/>
</dbReference>
<accession>A0ABM1MT42</accession>
<dbReference type="GeneID" id="108563548"/>
<keyword evidence="4" id="KW-1185">Reference proteome</keyword>
<comment type="similarity">
    <text evidence="1">Belongs to the DCC1 family.</text>
</comment>
<evidence type="ECO:0000313" key="4">
    <source>
        <dbReference type="Proteomes" id="UP000695000"/>
    </source>
</evidence>
<dbReference type="Proteomes" id="UP000695000">
    <property type="component" value="Unplaced"/>
</dbReference>
<keyword evidence="3" id="KW-0235">DNA replication</keyword>
<reference evidence="5" key="1">
    <citation type="submission" date="2025-08" db="UniProtKB">
        <authorList>
            <consortium name="RefSeq"/>
        </authorList>
    </citation>
    <scope>IDENTIFICATION</scope>
    <source>
        <tissue evidence="5">Whole Larva</tissue>
    </source>
</reference>
<name>A0ABM1MT42_NICVS</name>